<dbReference type="Gene3D" id="3.40.50.300">
    <property type="entry name" value="P-loop containing nucleotide triphosphate hydrolases"/>
    <property type="match status" value="1"/>
</dbReference>
<dbReference type="GO" id="GO:0007264">
    <property type="term" value="P:small GTPase-mediated signal transduction"/>
    <property type="evidence" value="ECO:0007669"/>
    <property type="project" value="InterPro"/>
</dbReference>
<dbReference type="SMART" id="SM00174">
    <property type="entry name" value="RHO"/>
    <property type="match status" value="1"/>
</dbReference>
<dbReference type="SUPFAM" id="SSF52540">
    <property type="entry name" value="P-loop containing nucleoside triphosphate hydrolases"/>
    <property type="match status" value="1"/>
</dbReference>
<keyword evidence="1" id="KW-0547">Nucleotide-binding</keyword>
<dbReference type="AlphaFoldDB" id="A0AAD4EQ53"/>
<keyword evidence="4" id="KW-1185">Reference proteome</keyword>
<protein>
    <recommendedName>
        <fullName evidence="5">P-loop containing nucleoside triphosphate hydrolase protein</fullName>
    </recommendedName>
</protein>
<sequence>MEEHTITILLLGDEKCGKSTFLSRISQGRQSLHGQAPITLLRDMDQPFVFEVRTRRGQYRFEFHDTSSPESWRLLRPDLVVICYDISQRLSLINMQRVWIKEVRTTFASSDVLPIMVLGLKRDLRSEDDPNGIIYPQEAYQAAQEMRADKYAECSAVTGELLTEAFDDLCSTALKTTTPEGGQSTGGCAIM</sequence>
<proteinExistence type="predicted"/>
<evidence type="ECO:0000256" key="1">
    <source>
        <dbReference type="ARBA" id="ARBA00022741"/>
    </source>
</evidence>
<dbReference type="InterPro" id="IPR003578">
    <property type="entry name" value="Small_GTPase_Rho"/>
</dbReference>
<dbReference type="FunFam" id="3.40.50.300:FF:002308">
    <property type="entry name" value="Similar to Rho-like small GTPase"/>
    <property type="match status" value="1"/>
</dbReference>
<keyword evidence="2" id="KW-0342">GTP-binding</keyword>
<dbReference type="InterPro" id="IPR001806">
    <property type="entry name" value="Small_GTPase"/>
</dbReference>
<evidence type="ECO:0008006" key="5">
    <source>
        <dbReference type="Google" id="ProtNLM"/>
    </source>
</evidence>
<dbReference type="PROSITE" id="PS51419">
    <property type="entry name" value="RAB"/>
    <property type="match status" value="1"/>
</dbReference>
<organism evidence="3 4">
    <name type="scientific">Staphylotrichum longicolle</name>
    <dbReference type="NCBI Taxonomy" id="669026"/>
    <lineage>
        <taxon>Eukaryota</taxon>
        <taxon>Fungi</taxon>
        <taxon>Dikarya</taxon>
        <taxon>Ascomycota</taxon>
        <taxon>Pezizomycotina</taxon>
        <taxon>Sordariomycetes</taxon>
        <taxon>Sordariomycetidae</taxon>
        <taxon>Sordariales</taxon>
        <taxon>Chaetomiaceae</taxon>
        <taxon>Staphylotrichum</taxon>
    </lineage>
</organism>
<dbReference type="GO" id="GO:0003924">
    <property type="term" value="F:GTPase activity"/>
    <property type="evidence" value="ECO:0007669"/>
    <property type="project" value="InterPro"/>
</dbReference>
<comment type="caution">
    <text evidence="3">The sequence shown here is derived from an EMBL/GenBank/DDBJ whole genome shotgun (WGS) entry which is preliminary data.</text>
</comment>
<dbReference type="GO" id="GO:0005525">
    <property type="term" value="F:GTP binding"/>
    <property type="evidence" value="ECO:0007669"/>
    <property type="project" value="UniProtKB-KW"/>
</dbReference>
<dbReference type="SMART" id="SM00175">
    <property type="entry name" value="RAB"/>
    <property type="match status" value="1"/>
</dbReference>
<dbReference type="PRINTS" id="PR00449">
    <property type="entry name" value="RASTRNSFRMNG"/>
</dbReference>
<gene>
    <name evidence="3" type="ORF">NEMBOFW57_009821</name>
</gene>
<evidence type="ECO:0000313" key="3">
    <source>
        <dbReference type="EMBL" id="KAG7285200.1"/>
    </source>
</evidence>
<reference evidence="3" key="1">
    <citation type="submission" date="2023-02" db="EMBL/GenBank/DDBJ databases">
        <authorList>
            <person name="Palmer J.M."/>
        </authorList>
    </citation>
    <scope>NUCLEOTIDE SEQUENCE</scope>
    <source>
        <strain evidence="3">FW57</strain>
    </source>
</reference>
<accession>A0AAD4EQ53</accession>
<dbReference type="PANTHER" id="PTHR24072">
    <property type="entry name" value="RHO FAMILY GTPASE"/>
    <property type="match status" value="1"/>
</dbReference>
<evidence type="ECO:0000256" key="2">
    <source>
        <dbReference type="ARBA" id="ARBA00023134"/>
    </source>
</evidence>
<dbReference type="InterPro" id="IPR027417">
    <property type="entry name" value="P-loop_NTPase"/>
</dbReference>
<dbReference type="Proteomes" id="UP001197093">
    <property type="component" value="Unassembled WGS sequence"/>
</dbReference>
<dbReference type="EMBL" id="JAHCVI010000005">
    <property type="protein sequence ID" value="KAG7285200.1"/>
    <property type="molecule type" value="Genomic_DNA"/>
</dbReference>
<dbReference type="Pfam" id="PF00071">
    <property type="entry name" value="Ras"/>
    <property type="match status" value="1"/>
</dbReference>
<evidence type="ECO:0000313" key="4">
    <source>
        <dbReference type="Proteomes" id="UP001197093"/>
    </source>
</evidence>
<name>A0AAD4EQ53_9PEZI</name>